<evidence type="ECO:0000313" key="4">
    <source>
        <dbReference type="EMBL" id="BDC98484.1"/>
    </source>
</evidence>
<feature type="transmembrane region" description="Helical" evidence="1">
    <location>
        <begin position="230"/>
        <end position="247"/>
    </location>
</feature>
<keyword evidence="5" id="KW-1185">Reference proteome</keyword>
<evidence type="ECO:0000313" key="5">
    <source>
        <dbReference type="Proteomes" id="UP001354989"/>
    </source>
</evidence>
<proteinExistence type="predicted"/>
<evidence type="ECO:0000256" key="2">
    <source>
        <dbReference type="SAM" id="SignalP"/>
    </source>
</evidence>
<protein>
    <recommendedName>
        <fullName evidence="3">Phosphatidic acid phosphatase type 2/haloperoxidase domain-containing protein</fullName>
    </recommendedName>
</protein>
<keyword evidence="1" id="KW-0812">Transmembrane</keyword>
<feature type="signal peptide" evidence="2">
    <location>
        <begin position="1"/>
        <end position="19"/>
    </location>
</feature>
<keyword evidence="1" id="KW-1133">Transmembrane helix</keyword>
<dbReference type="SUPFAM" id="SSF48317">
    <property type="entry name" value="Acid phosphatase/Vanadium-dependent haloperoxidase"/>
    <property type="match status" value="1"/>
</dbReference>
<feature type="domain" description="Phosphatidic acid phosphatase type 2/haloperoxidase" evidence="3">
    <location>
        <begin position="137"/>
        <end position="251"/>
    </location>
</feature>
<dbReference type="CDD" id="cd01610">
    <property type="entry name" value="PAP2_like"/>
    <property type="match status" value="1"/>
</dbReference>
<dbReference type="Pfam" id="PF01569">
    <property type="entry name" value="PAP2"/>
    <property type="match status" value="1"/>
</dbReference>
<sequence>MKELIAIFLSLMLQMTAFAQVQEDTKVYQVNRWTTGGSALVGFGTGALGFKIIREKEAITFDELRALDQQSLSPINRWVFDFDPTKTVEGQNISNTILQVSALMPLLLYIDRDIRQEWIDITLMYLQAQALANNAYSYLGPISFDRYRPLAYNNTLSLEKRSDSNNKNSFFSGHTTTTAVSSFFMAQVLIDYHPHWSVPKKAMMYGFAALPPALMSYFRFKAYKHFPTDTFTGLLIGAGIGVLIPTIHRQNKLRKLSYVPYINEHSTGVVFAYKLY</sequence>
<accession>A0ABM7VC19</accession>
<dbReference type="InterPro" id="IPR000326">
    <property type="entry name" value="PAP2/HPO"/>
</dbReference>
<dbReference type="Proteomes" id="UP001354989">
    <property type="component" value="Chromosome"/>
</dbReference>
<keyword evidence="2" id="KW-0732">Signal</keyword>
<name>A0ABM7VC19_9BACT</name>
<gene>
    <name evidence="4" type="ORF">PEPS_07650</name>
</gene>
<feature type="chain" id="PRO_5046726789" description="Phosphatidic acid phosphatase type 2/haloperoxidase domain-containing protein" evidence="2">
    <location>
        <begin position="20"/>
        <end position="276"/>
    </location>
</feature>
<evidence type="ECO:0000256" key="1">
    <source>
        <dbReference type="SAM" id="Phobius"/>
    </source>
</evidence>
<dbReference type="RefSeq" id="WP_338397696.1">
    <property type="nucleotide sequence ID" value="NZ_AP025292.1"/>
</dbReference>
<keyword evidence="1" id="KW-0472">Membrane</keyword>
<evidence type="ECO:0000259" key="3">
    <source>
        <dbReference type="Pfam" id="PF01569"/>
    </source>
</evidence>
<reference evidence="4 5" key="1">
    <citation type="submission" date="2021-12" db="EMBL/GenBank/DDBJ databases">
        <title>Genome sequencing of bacteria with rrn-lacking chromosome and rrn-plasmid.</title>
        <authorList>
            <person name="Anda M."/>
            <person name="Iwasaki W."/>
        </authorList>
    </citation>
    <scope>NUCLEOTIDE SEQUENCE [LARGE SCALE GENOMIC DNA]</scope>
    <source>
        <strain evidence="4 5">NBRC 101262</strain>
    </source>
</reference>
<dbReference type="Gene3D" id="1.20.144.10">
    <property type="entry name" value="Phosphatidic acid phosphatase type 2/haloperoxidase"/>
    <property type="match status" value="1"/>
</dbReference>
<dbReference type="InterPro" id="IPR036938">
    <property type="entry name" value="PAP2/HPO_sf"/>
</dbReference>
<organism evidence="4 5">
    <name type="scientific">Persicobacter psychrovividus</name>
    <dbReference type="NCBI Taxonomy" id="387638"/>
    <lineage>
        <taxon>Bacteria</taxon>
        <taxon>Pseudomonadati</taxon>
        <taxon>Bacteroidota</taxon>
        <taxon>Cytophagia</taxon>
        <taxon>Cytophagales</taxon>
        <taxon>Persicobacteraceae</taxon>
        <taxon>Persicobacter</taxon>
    </lineage>
</organism>
<dbReference type="EMBL" id="AP025292">
    <property type="protein sequence ID" value="BDC98484.1"/>
    <property type="molecule type" value="Genomic_DNA"/>
</dbReference>